<dbReference type="SUPFAM" id="SSF56322">
    <property type="entry name" value="ADC synthase"/>
    <property type="match status" value="1"/>
</dbReference>
<accession>A0A948WDF6</accession>
<dbReference type="AlphaFoldDB" id="A0A948WDF6"/>
<dbReference type="InterPro" id="IPR015890">
    <property type="entry name" value="Chorismate_C"/>
</dbReference>
<dbReference type="InterPro" id="IPR004561">
    <property type="entry name" value="IsoChor_synthase"/>
</dbReference>
<reference evidence="7" key="1">
    <citation type="submission" date="2021-05" db="EMBL/GenBank/DDBJ databases">
        <title>Energy efficiency and biological interactions define the core microbiome of deep oligotrophic groundwater.</title>
        <authorList>
            <person name="Mehrshad M."/>
            <person name="Lopez-Fernandez M."/>
            <person name="Bell E."/>
            <person name="Bernier-Latmani R."/>
            <person name="Bertilsson S."/>
            <person name="Dopson M."/>
        </authorList>
    </citation>
    <scope>NUCLEOTIDE SEQUENCE</scope>
    <source>
        <strain evidence="7">Modern_marine.mb.64</strain>
    </source>
</reference>
<name>A0A948WDF6_UNCEI</name>
<dbReference type="Gene3D" id="3.60.120.10">
    <property type="entry name" value="Anthranilate synthase"/>
    <property type="match status" value="1"/>
</dbReference>
<dbReference type="Pfam" id="PF00425">
    <property type="entry name" value="Chorismate_bind"/>
    <property type="match status" value="1"/>
</dbReference>
<feature type="domain" description="Chorismate-utilising enzyme C-terminal" evidence="6">
    <location>
        <begin position="182"/>
        <end position="433"/>
    </location>
</feature>
<evidence type="ECO:0000256" key="2">
    <source>
        <dbReference type="ARBA" id="ARBA00005297"/>
    </source>
</evidence>
<evidence type="ECO:0000313" key="7">
    <source>
        <dbReference type="EMBL" id="MBU2691823.1"/>
    </source>
</evidence>
<dbReference type="GO" id="GO:0008909">
    <property type="term" value="F:isochorismate synthase activity"/>
    <property type="evidence" value="ECO:0007669"/>
    <property type="project" value="UniProtKB-EC"/>
</dbReference>
<evidence type="ECO:0000256" key="5">
    <source>
        <dbReference type="ARBA" id="ARBA00041564"/>
    </source>
</evidence>
<organism evidence="7 8">
    <name type="scientific">Eiseniibacteriota bacterium</name>
    <dbReference type="NCBI Taxonomy" id="2212470"/>
    <lineage>
        <taxon>Bacteria</taxon>
        <taxon>Candidatus Eiseniibacteriota</taxon>
    </lineage>
</organism>
<evidence type="ECO:0000313" key="8">
    <source>
        <dbReference type="Proteomes" id="UP000777784"/>
    </source>
</evidence>
<dbReference type="PRINTS" id="PR00095">
    <property type="entry name" value="ANTSNTHASEI"/>
</dbReference>
<evidence type="ECO:0000256" key="3">
    <source>
        <dbReference type="ARBA" id="ARBA00012824"/>
    </source>
</evidence>
<dbReference type="PANTHER" id="PTHR42839">
    <property type="entry name" value="ISOCHORISMATE SYNTHASE ENTC"/>
    <property type="match status" value="1"/>
</dbReference>
<dbReference type="PANTHER" id="PTHR42839:SF2">
    <property type="entry name" value="ISOCHORISMATE SYNTHASE ENTC"/>
    <property type="match status" value="1"/>
</dbReference>
<evidence type="ECO:0000259" key="6">
    <source>
        <dbReference type="Pfam" id="PF00425"/>
    </source>
</evidence>
<comment type="catalytic activity">
    <reaction evidence="1">
        <text>chorismate = isochorismate</text>
        <dbReference type="Rhea" id="RHEA:18985"/>
        <dbReference type="ChEBI" id="CHEBI:29748"/>
        <dbReference type="ChEBI" id="CHEBI:29780"/>
        <dbReference type="EC" id="5.4.4.2"/>
    </reaction>
</comment>
<evidence type="ECO:0000256" key="4">
    <source>
        <dbReference type="ARBA" id="ARBA00023235"/>
    </source>
</evidence>
<comment type="caution">
    <text evidence="7">The sequence shown here is derived from an EMBL/GenBank/DDBJ whole genome shotgun (WGS) entry which is preliminary data.</text>
</comment>
<evidence type="ECO:0000256" key="1">
    <source>
        <dbReference type="ARBA" id="ARBA00000799"/>
    </source>
</evidence>
<gene>
    <name evidence="7" type="ORF">KJ970_12955</name>
</gene>
<keyword evidence="4 7" id="KW-0413">Isomerase</keyword>
<protein>
    <recommendedName>
        <fullName evidence="3">isochorismate synthase</fullName>
        <ecNumber evidence="3">5.4.4.2</ecNumber>
    </recommendedName>
    <alternativeName>
        <fullName evidence="5">Isochorismate mutase</fullName>
    </alternativeName>
</protein>
<sequence length="454" mass="49686">MNRESVKNGRWHLISRTESLDSESDPFEAFEKARLRGEPSFFWMHPSDGLWMVGEGVPRKELQPRPCIISTAAETHRHWMQNLRLDPAGRPGVGPVLFGAFRFRSDHPVGIPWTGLTPDPFIFCPLQMIKMNGAVSRIVTTAADGPLAEDLNVKDSDSPSTRSFSEPPAPRLIEAEGMSYGGWVEGVQRILGEVGKGRVEKTTLARYLHLRFSGSWNCAGILRRLSASYPDCRIFAIAEKGACFLGATPELLMEQKGGRIQSVCLAGSAPRSTDAGTDTEAGRALLGDRKERREHEIVVRWIAERLKGKTSSLSWDREPRLRRLRAVQHLQTVFEGAVAPGGHLLDLVSAIHPTPAVGGVPLNRALELSGDIEMFDRGLYAGPIGWIDGRGDGEVALGIRSALIRGEDVHLFAGAGIVKGSDPEREWREVSLKFAPLLGALQLPPDTVSGVGME</sequence>
<dbReference type="InterPro" id="IPR005801">
    <property type="entry name" value="ADC_synthase"/>
</dbReference>
<dbReference type="EMBL" id="JAHJDP010000077">
    <property type="protein sequence ID" value="MBU2691823.1"/>
    <property type="molecule type" value="Genomic_DNA"/>
</dbReference>
<dbReference type="Proteomes" id="UP000777784">
    <property type="component" value="Unassembled WGS sequence"/>
</dbReference>
<dbReference type="InterPro" id="IPR019999">
    <property type="entry name" value="Anth_synth_I-like"/>
</dbReference>
<dbReference type="NCBIfam" id="TIGR00543">
    <property type="entry name" value="isochor_syn"/>
    <property type="match status" value="1"/>
</dbReference>
<proteinExistence type="inferred from homology"/>
<comment type="similarity">
    <text evidence="2">Belongs to the isochorismate synthase family.</text>
</comment>
<dbReference type="EC" id="5.4.4.2" evidence="3"/>